<dbReference type="Pfam" id="PF04878">
    <property type="entry name" value="Baculo_p48"/>
    <property type="match status" value="1"/>
</dbReference>
<dbReference type="EMBL" id="MN233792">
    <property type="protein sequence ID" value="QHB21753.1"/>
    <property type="molecule type" value="Genomic_DNA"/>
</dbReference>
<evidence type="ECO:0000313" key="1">
    <source>
        <dbReference type="EMBL" id="QHB21753.1"/>
    </source>
</evidence>
<proteinExistence type="predicted"/>
<organism evidence="1 2">
    <name type="scientific">Artaxa digramma nucleopolyhedrovirus</name>
    <dbReference type="NCBI Taxonomy" id="3070910"/>
    <lineage>
        <taxon>Viruses</taxon>
        <taxon>Viruses incertae sedis</taxon>
        <taxon>Naldaviricetes</taxon>
        <taxon>Lefavirales</taxon>
        <taxon>Baculoviridae</taxon>
        <taxon>Alphabaculovirus</taxon>
        <taxon>Alphabaculovirus ardigrammae</taxon>
    </lineage>
</organism>
<accession>A0AAE6R7K2</accession>
<dbReference type="Proteomes" id="UP000830275">
    <property type="component" value="Segment"/>
</dbReference>
<gene>
    <name evidence="1" type="ORF">Eudi_ORF94</name>
</gene>
<dbReference type="InterPro" id="IPR006962">
    <property type="entry name" value="P48_Baculovir"/>
</dbReference>
<reference evidence="1 2" key="1">
    <citation type="journal article" date="2019" name="Viruses">
        <title>Genome Analysis of a Novel Clade II.b Alphabaculovirus Obtained from Artaxa digramma.</title>
        <authorList>
            <person name="Li J."/>
            <person name="Duan X."/>
            <person name="Wang Q."/>
            <person name="Zhang L."/>
            <person name="Deng F."/>
            <person name="Wang H."/>
            <person name="Hu Z."/>
            <person name="Wang M."/>
            <person name="Wang J."/>
        </authorList>
    </citation>
    <scope>NUCLEOTIDE SEQUENCE [LARGE SCALE GENOMIC DNA]</scope>
    <source>
        <strain evidence="1 2">424</strain>
    </source>
</reference>
<protein>
    <submittedName>
        <fullName evidence="1">P48/p45</fullName>
    </submittedName>
</protein>
<sequence>MNTTLHAVKYCLQFRKNTSNVKQVNFVVNLTVCEIDSLAFLFSKYFDQNKYVIVKGLTFFNEFNKCVDAVKDNFDSKQSNNDIKQLFSVFLKHEFMGQVPNFRKIMQYLLKYLKPVDSPAIMEIGAKCEVCSVNRLECVQCKVNYLSASIVTFDRTIQDGWDIFLRPMFGLPLFLYILIKTDYNSNGIFNADDLMTNSFASFFCNLLNDRSAHYVNTKTVQPLVDECRRVTAGLSVNDLEYLLCMLRNRNTCDTPLFAPFKNFILQLASKTKIKPSKINKIASVVFTGFYLRVYIESAANKLNAAAGGGDKRYPFGGDDNRITPFEMELRNVCHFILPKYTQEQFEKFICKLAAIRSDLSVEQYLVTEKHIRQLVSKHNLDEDFSVLLNQNVE</sequence>
<keyword evidence="2" id="KW-1185">Reference proteome</keyword>
<name>A0AAE6R7K2_9ABAC</name>
<evidence type="ECO:0000313" key="2">
    <source>
        <dbReference type="Proteomes" id="UP000830275"/>
    </source>
</evidence>